<dbReference type="Proteomes" id="UP000292564">
    <property type="component" value="Unassembled WGS sequence"/>
</dbReference>
<accession>A0A4Q7Z9K8</accession>
<reference evidence="2 3" key="1">
    <citation type="submission" date="2019-02" db="EMBL/GenBank/DDBJ databases">
        <title>Sequencing the genomes of 1000 actinobacteria strains.</title>
        <authorList>
            <person name="Klenk H.-P."/>
        </authorList>
    </citation>
    <scope>NUCLEOTIDE SEQUENCE [LARGE SCALE GENOMIC DNA]</scope>
    <source>
        <strain evidence="2 3">DSM 45162</strain>
    </source>
</reference>
<feature type="transmembrane region" description="Helical" evidence="1">
    <location>
        <begin position="113"/>
        <end position="135"/>
    </location>
</feature>
<gene>
    <name evidence="2" type="ORF">EV385_6617</name>
</gene>
<evidence type="ECO:0000256" key="1">
    <source>
        <dbReference type="SAM" id="Phobius"/>
    </source>
</evidence>
<feature type="transmembrane region" description="Helical" evidence="1">
    <location>
        <begin position="29"/>
        <end position="51"/>
    </location>
</feature>
<proteinExistence type="predicted"/>
<keyword evidence="1" id="KW-0812">Transmembrane</keyword>
<dbReference type="AlphaFoldDB" id="A0A4Q7Z9K8"/>
<comment type="caution">
    <text evidence="2">The sequence shown here is derived from an EMBL/GenBank/DDBJ whole genome shotgun (WGS) entry which is preliminary data.</text>
</comment>
<keyword evidence="1" id="KW-0472">Membrane</keyword>
<sequence>MSGALTVLLGVAFIALSLFFKFMPRLRVVVGLVVGAMLAGVVTHWITHWFAQGVGAVSGPISQTIGQSTHAVEVALPTVTGFVLAVVVIVFLRGKGGKGGGGGGKGGGGKGGLAHAALACAVLLPIVVTSLGSVIRSVS</sequence>
<keyword evidence="3" id="KW-1185">Reference proteome</keyword>
<evidence type="ECO:0000313" key="3">
    <source>
        <dbReference type="Proteomes" id="UP000292564"/>
    </source>
</evidence>
<name>A0A4Q7Z9K8_9ACTN</name>
<dbReference type="EMBL" id="SHKY01000002">
    <property type="protein sequence ID" value="RZU46543.1"/>
    <property type="molecule type" value="Genomic_DNA"/>
</dbReference>
<feature type="transmembrane region" description="Helical" evidence="1">
    <location>
        <begin position="6"/>
        <end position="22"/>
    </location>
</feature>
<keyword evidence="1" id="KW-1133">Transmembrane helix</keyword>
<organism evidence="2 3">
    <name type="scientific">Krasilnikovia cinnamomea</name>
    <dbReference type="NCBI Taxonomy" id="349313"/>
    <lineage>
        <taxon>Bacteria</taxon>
        <taxon>Bacillati</taxon>
        <taxon>Actinomycetota</taxon>
        <taxon>Actinomycetes</taxon>
        <taxon>Micromonosporales</taxon>
        <taxon>Micromonosporaceae</taxon>
        <taxon>Krasilnikovia</taxon>
    </lineage>
</organism>
<dbReference type="RefSeq" id="WP_130513747.1">
    <property type="nucleotide sequence ID" value="NZ_SHKY01000002.1"/>
</dbReference>
<evidence type="ECO:0000313" key="2">
    <source>
        <dbReference type="EMBL" id="RZU46543.1"/>
    </source>
</evidence>
<feature type="transmembrane region" description="Helical" evidence="1">
    <location>
        <begin position="71"/>
        <end position="92"/>
    </location>
</feature>
<protein>
    <submittedName>
        <fullName evidence="2">Uncharacterized protein</fullName>
    </submittedName>
</protein>